<proteinExistence type="predicted"/>
<evidence type="ECO:0000313" key="6">
    <source>
        <dbReference type="Proteomes" id="UP000887575"/>
    </source>
</evidence>
<evidence type="ECO:0000256" key="4">
    <source>
        <dbReference type="ARBA" id="ARBA00023136"/>
    </source>
</evidence>
<keyword evidence="6" id="KW-1185">Reference proteome</keyword>
<feature type="transmembrane region" description="Helical" evidence="5">
    <location>
        <begin position="37"/>
        <end position="62"/>
    </location>
</feature>
<evidence type="ECO:0000313" key="7">
    <source>
        <dbReference type="WBParaSite" id="MBELARI_LOCUS19066"/>
    </source>
</evidence>
<evidence type="ECO:0000256" key="3">
    <source>
        <dbReference type="ARBA" id="ARBA00022989"/>
    </source>
</evidence>
<keyword evidence="2 5" id="KW-0812">Transmembrane</keyword>
<evidence type="ECO:0000256" key="5">
    <source>
        <dbReference type="SAM" id="Phobius"/>
    </source>
</evidence>
<feature type="transmembrane region" description="Helical" evidence="5">
    <location>
        <begin position="74"/>
        <end position="96"/>
    </location>
</feature>
<evidence type="ECO:0000256" key="2">
    <source>
        <dbReference type="ARBA" id="ARBA00022692"/>
    </source>
</evidence>
<sequence>MKSLIDNLVKLVTSSLLNCSNDGVPSSEHFLSNLTPVYIITLAVCSIVCMGTIAMGILQIMYTMFYVGHQDRRLFIAYLASTAPFVSALSLCAMYMPRVWFLSHLISFLYFSVALWMIICLLMQIFEGHNSLVNKMHERDIEIDISTPPFCCVFPCLPKVQLEERKIRACEWLVLQCPCVRLLATLISLFIYFEYGNDGMIPLKVLDFIAVPSVLLGIFGMHILVTTVSNLDELLSYRYIVVFRLLDLFFMFFGLQQPVFDFLGRYGAWGCGSVLPYLETAFWWKNAFTVIEAFCVTLLASLLIQPKRSALFDKHPSMRSMDSSMHTVEVAISDDESKETTA</sequence>
<dbReference type="Pfam" id="PF03619">
    <property type="entry name" value="Solute_trans_a"/>
    <property type="match status" value="1"/>
</dbReference>
<comment type="subcellular location">
    <subcellularLocation>
        <location evidence="1">Membrane</location>
        <topology evidence="1">Multi-pass membrane protein</topology>
    </subcellularLocation>
</comment>
<feature type="transmembrane region" description="Helical" evidence="5">
    <location>
        <begin position="237"/>
        <end position="255"/>
    </location>
</feature>
<feature type="transmembrane region" description="Helical" evidence="5">
    <location>
        <begin position="282"/>
        <end position="304"/>
    </location>
</feature>
<dbReference type="SMART" id="SM01417">
    <property type="entry name" value="Solute_trans_a"/>
    <property type="match status" value="1"/>
</dbReference>
<feature type="transmembrane region" description="Helical" evidence="5">
    <location>
        <begin position="172"/>
        <end position="193"/>
    </location>
</feature>
<dbReference type="InterPro" id="IPR005178">
    <property type="entry name" value="Ostalpha/TMEM184C"/>
</dbReference>
<evidence type="ECO:0000256" key="1">
    <source>
        <dbReference type="ARBA" id="ARBA00004141"/>
    </source>
</evidence>
<feature type="transmembrane region" description="Helical" evidence="5">
    <location>
        <begin position="108"/>
        <end position="126"/>
    </location>
</feature>
<keyword evidence="4 5" id="KW-0472">Membrane</keyword>
<keyword evidence="3 5" id="KW-1133">Transmembrane helix</keyword>
<dbReference type="GO" id="GO:0016020">
    <property type="term" value="C:membrane"/>
    <property type="evidence" value="ECO:0007669"/>
    <property type="project" value="UniProtKB-SubCell"/>
</dbReference>
<name>A0AAF3EZZ6_9BILA</name>
<feature type="transmembrane region" description="Helical" evidence="5">
    <location>
        <begin position="205"/>
        <end position="225"/>
    </location>
</feature>
<dbReference type="WBParaSite" id="MBELARI_LOCUS19066">
    <property type="protein sequence ID" value="MBELARI_LOCUS19066"/>
    <property type="gene ID" value="MBELARI_LOCUS19066"/>
</dbReference>
<dbReference type="Proteomes" id="UP000887575">
    <property type="component" value="Unassembled WGS sequence"/>
</dbReference>
<organism evidence="6 7">
    <name type="scientific">Mesorhabditis belari</name>
    <dbReference type="NCBI Taxonomy" id="2138241"/>
    <lineage>
        <taxon>Eukaryota</taxon>
        <taxon>Metazoa</taxon>
        <taxon>Ecdysozoa</taxon>
        <taxon>Nematoda</taxon>
        <taxon>Chromadorea</taxon>
        <taxon>Rhabditida</taxon>
        <taxon>Rhabditina</taxon>
        <taxon>Rhabditomorpha</taxon>
        <taxon>Rhabditoidea</taxon>
        <taxon>Rhabditidae</taxon>
        <taxon>Mesorhabditinae</taxon>
        <taxon>Mesorhabditis</taxon>
    </lineage>
</organism>
<protein>
    <submittedName>
        <fullName evidence="7">Organic solute transporter alpha-like protein</fullName>
    </submittedName>
</protein>
<reference evidence="7" key="1">
    <citation type="submission" date="2024-02" db="UniProtKB">
        <authorList>
            <consortium name="WormBaseParasite"/>
        </authorList>
    </citation>
    <scope>IDENTIFICATION</scope>
</reference>
<dbReference type="AlphaFoldDB" id="A0AAF3EZZ6"/>
<accession>A0AAF3EZZ6</accession>
<dbReference type="PANTHER" id="PTHR23423">
    <property type="entry name" value="ORGANIC SOLUTE TRANSPORTER-RELATED"/>
    <property type="match status" value="1"/>
</dbReference>